<dbReference type="InterPro" id="IPR036390">
    <property type="entry name" value="WH_DNA-bd_sf"/>
</dbReference>
<dbReference type="GO" id="GO:0005829">
    <property type="term" value="C:cytosol"/>
    <property type="evidence" value="ECO:0007669"/>
    <property type="project" value="TreeGrafter"/>
</dbReference>
<dbReference type="RefSeq" id="WP_018145989.1">
    <property type="nucleotide sequence ID" value="NZ_CP011367.1"/>
</dbReference>
<dbReference type="KEGG" id="tvr:TVD_04870"/>
<accession>A0A0G3G0L7</accession>
<dbReference type="NCBIfam" id="TIGR00738">
    <property type="entry name" value="rrf2_super"/>
    <property type="match status" value="1"/>
</dbReference>
<dbReference type="GO" id="GO:0003700">
    <property type="term" value="F:DNA-binding transcription factor activity"/>
    <property type="evidence" value="ECO:0007669"/>
    <property type="project" value="TreeGrafter"/>
</dbReference>
<dbReference type="PROSITE" id="PS51197">
    <property type="entry name" value="HTH_RRF2_2"/>
    <property type="match status" value="1"/>
</dbReference>
<evidence type="ECO:0000313" key="2">
    <source>
        <dbReference type="EMBL" id="AKJ94743.1"/>
    </source>
</evidence>
<dbReference type="AlphaFoldDB" id="A0A0G3G0L7"/>
<dbReference type="PANTHER" id="PTHR33221:SF5">
    <property type="entry name" value="HTH-TYPE TRANSCRIPTIONAL REGULATOR ISCR"/>
    <property type="match status" value="1"/>
</dbReference>
<evidence type="ECO:0000313" key="3">
    <source>
        <dbReference type="Proteomes" id="UP000064201"/>
    </source>
</evidence>
<dbReference type="InterPro" id="IPR030489">
    <property type="entry name" value="TR_Rrf2-type_CS"/>
</dbReference>
<dbReference type="Pfam" id="PF02082">
    <property type="entry name" value="Rrf2"/>
    <property type="match status" value="1"/>
</dbReference>
<dbReference type="SUPFAM" id="SSF46785">
    <property type="entry name" value="Winged helix' DNA-binding domain"/>
    <property type="match status" value="1"/>
</dbReference>
<dbReference type="Proteomes" id="UP000064201">
    <property type="component" value="Chromosome"/>
</dbReference>
<keyword evidence="1" id="KW-0238">DNA-binding</keyword>
<evidence type="ECO:0000256" key="1">
    <source>
        <dbReference type="ARBA" id="ARBA00023125"/>
    </source>
</evidence>
<dbReference type="InterPro" id="IPR000944">
    <property type="entry name" value="Tscrpt_reg_Rrf2"/>
</dbReference>
<proteinExistence type="predicted"/>
<dbReference type="PANTHER" id="PTHR33221">
    <property type="entry name" value="WINGED HELIX-TURN-HELIX TRANSCRIPTIONAL REGULATOR, RRF2 FAMILY"/>
    <property type="match status" value="1"/>
</dbReference>
<gene>
    <name evidence="2" type="ORF">TVD_04870</name>
</gene>
<protein>
    <submittedName>
        <fullName evidence="2">Rrf2 family transcriptional regulator</fullName>
    </submittedName>
</protein>
<dbReference type="OrthoDB" id="9808360at2"/>
<keyword evidence="3" id="KW-1185">Reference proteome</keyword>
<dbReference type="FunFam" id="1.10.10.10:FF:000026">
    <property type="entry name" value="HTH-type transcriptional regulator IscR"/>
    <property type="match status" value="1"/>
</dbReference>
<dbReference type="Gene3D" id="1.10.10.10">
    <property type="entry name" value="Winged helix-like DNA-binding domain superfamily/Winged helix DNA-binding domain"/>
    <property type="match status" value="1"/>
</dbReference>
<dbReference type="GO" id="GO:0003677">
    <property type="term" value="F:DNA binding"/>
    <property type="evidence" value="ECO:0007669"/>
    <property type="project" value="UniProtKB-KW"/>
</dbReference>
<name>A0A0G3G0L7_9GAMM</name>
<dbReference type="EMBL" id="CP011367">
    <property type="protein sequence ID" value="AKJ94743.1"/>
    <property type="molecule type" value="Genomic_DNA"/>
</dbReference>
<reference evidence="2 3" key="1">
    <citation type="submission" date="2015-04" db="EMBL/GenBank/DDBJ databases">
        <title>Complete Sequence for the Genome of the Thioalkalivibrio versutus D301.</title>
        <authorList>
            <person name="Mu T."/>
            <person name="Zhou J."/>
            <person name="Xu X."/>
        </authorList>
    </citation>
    <scope>NUCLEOTIDE SEQUENCE [LARGE SCALE GENOMIC DNA]</scope>
    <source>
        <strain evidence="2 3">D301</strain>
    </source>
</reference>
<dbReference type="PATRIC" id="fig|106634.4.peg.992"/>
<organism evidence="2 3">
    <name type="scientific">Thioalkalivibrio versutus</name>
    <dbReference type="NCBI Taxonomy" id="106634"/>
    <lineage>
        <taxon>Bacteria</taxon>
        <taxon>Pseudomonadati</taxon>
        <taxon>Pseudomonadota</taxon>
        <taxon>Gammaproteobacteria</taxon>
        <taxon>Chromatiales</taxon>
        <taxon>Ectothiorhodospiraceae</taxon>
        <taxon>Thioalkalivibrio</taxon>
    </lineage>
</organism>
<sequence length="170" mass="18541">MKLTTKGRYAVTAMLDVAMHTRNGPVSLAEVARRQKLSLSYLEQLFSRLRRKGLVNSSRGPGGGYALSREPEGISVADIVVAVDEPVDVTRCGGKANCNSDSRCLTHDLWTDLSQQVYDFLSTRSLADVLQRHREQMEKDGVQEVVMHGAPLQASTGKSHATAKAAAERS</sequence>
<dbReference type="InterPro" id="IPR036388">
    <property type="entry name" value="WH-like_DNA-bd_sf"/>
</dbReference>
<dbReference type="STRING" id="106634.TVD_04870"/>
<dbReference type="PROSITE" id="PS01332">
    <property type="entry name" value="HTH_RRF2_1"/>
    <property type="match status" value="1"/>
</dbReference>